<proteinExistence type="predicted"/>
<evidence type="ECO:0000313" key="15">
    <source>
        <dbReference type="Proteomes" id="UP000319160"/>
    </source>
</evidence>
<keyword evidence="4" id="KW-0479">Metal-binding</keyword>
<keyword evidence="10" id="KW-0175">Coiled coil</keyword>
<gene>
    <name evidence="14" type="ORF">FHL15_000598</name>
</gene>
<dbReference type="GO" id="GO:0008270">
    <property type="term" value="F:zinc ion binding"/>
    <property type="evidence" value="ECO:0007669"/>
    <property type="project" value="UniProtKB-KW"/>
</dbReference>
<evidence type="ECO:0000256" key="11">
    <source>
        <dbReference type="SAM" id="MobiDB-lite"/>
    </source>
</evidence>
<feature type="domain" description="RING-type" evidence="12">
    <location>
        <begin position="191"/>
        <end position="236"/>
    </location>
</feature>
<dbReference type="Pfam" id="PF01485">
    <property type="entry name" value="IBR"/>
    <property type="match status" value="2"/>
</dbReference>
<evidence type="ECO:0000256" key="9">
    <source>
        <dbReference type="PROSITE-ProRule" id="PRU00175"/>
    </source>
</evidence>
<dbReference type="CDD" id="cd22584">
    <property type="entry name" value="Rcat_RBR_unk"/>
    <property type="match status" value="1"/>
</dbReference>
<evidence type="ECO:0000313" key="14">
    <source>
        <dbReference type="EMBL" id="TRX98524.1"/>
    </source>
</evidence>
<keyword evidence="3" id="KW-0808">Transferase</keyword>
<dbReference type="InterPro" id="IPR002867">
    <property type="entry name" value="IBR_dom"/>
</dbReference>
<dbReference type="Gene3D" id="3.30.40.10">
    <property type="entry name" value="Zinc/RING finger domain, C3HC4 (zinc finger)"/>
    <property type="match status" value="1"/>
</dbReference>
<dbReference type="InterPro" id="IPR044066">
    <property type="entry name" value="TRIAD_supradom"/>
</dbReference>
<feature type="domain" description="RING-type" evidence="13">
    <location>
        <begin position="187"/>
        <end position="389"/>
    </location>
</feature>
<dbReference type="PROSITE" id="PS51873">
    <property type="entry name" value="TRIAD"/>
    <property type="match status" value="1"/>
</dbReference>
<feature type="region of interest" description="Disordered" evidence="11">
    <location>
        <begin position="88"/>
        <end position="119"/>
    </location>
</feature>
<reference evidence="15" key="1">
    <citation type="submission" date="2019-06" db="EMBL/GenBank/DDBJ databases">
        <title>Draft genome sequence of the griseofulvin-producing fungus Xylaria cubensis strain G536.</title>
        <authorList>
            <person name="Mead M.E."/>
            <person name="Raja H.A."/>
            <person name="Steenwyk J.L."/>
            <person name="Knowles S.L."/>
            <person name="Oberlies N.H."/>
            <person name="Rokas A."/>
        </authorList>
    </citation>
    <scope>NUCLEOTIDE SEQUENCE [LARGE SCALE GENOMIC DNA]</scope>
    <source>
        <strain evidence="15">G536</strain>
    </source>
</reference>
<dbReference type="STRING" id="2512241.A0A553IEC0"/>
<evidence type="ECO:0000259" key="12">
    <source>
        <dbReference type="PROSITE" id="PS50089"/>
    </source>
</evidence>
<dbReference type="OrthoDB" id="9977870at2759"/>
<keyword evidence="6 9" id="KW-0863">Zinc-finger</keyword>
<organism evidence="14 15">
    <name type="scientific">Xylaria flabelliformis</name>
    <dbReference type="NCBI Taxonomy" id="2512241"/>
    <lineage>
        <taxon>Eukaryota</taxon>
        <taxon>Fungi</taxon>
        <taxon>Dikarya</taxon>
        <taxon>Ascomycota</taxon>
        <taxon>Pezizomycotina</taxon>
        <taxon>Sordariomycetes</taxon>
        <taxon>Xylariomycetidae</taxon>
        <taxon>Xylariales</taxon>
        <taxon>Xylariaceae</taxon>
        <taxon>Xylaria</taxon>
    </lineage>
</organism>
<comment type="catalytic activity">
    <reaction evidence="1">
        <text>[E2 ubiquitin-conjugating enzyme]-S-ubiquitinyl-L-cysteine + [acceptor protein]-L-lysine = [E2 ubiquitin-conjugating enzyme]-L-cysteine + [acceptor protein]-N(6)-ubiquitinyl-L-lysine.</text>
        <dbReference type="EC" id="2.3.2.31"/>
    </reaction>
</comment>
<dbReference type="InterPro" id="IPR001841">
    <property type="entry name" value="Znf_RING"/>
</dbReference>
<dbReference type="InterPro" id="IPR013083">
    <property type="entry name" value="Znf_RING/FYVE/PHD"/>
</dbReference>
<evidence type="ECO:0000256" key="2">
    <source>
        <dbReference type="ARBA" id="ARBA00012251"/>
    </source>
</evidence>
<accession>A0A553IEC0</accession>
<dbReference type="GO" id="GO:0016567">
    <property type="term" value="P:protein ubiquitination"/>
    <property type="evidence" value="ECO:0007669"/>
    <property type="project" value="InterPro"/>
</dbReference>
<dbReference type="GO" id="GO:0061630">
    <property type="term" value="F:ubiquitin protein ligase activity"/>
    <property type="evidence" value="ECO:0007669"/>
    <property type="project" value="UniProtKB-EC"/>
</dbReference>
<dbReference type="SUPFAM" id="SSF57850">
    <property type="entry name" value="RING/U-box"/>
    <property type="match status" value="2"/>
</dbReference>
<dbReference type="PROSITE" id="PS50089">
    <property type="entry name" value="ZF_RING_2"/>
    <property type="match status" value="1"/>
</dbReference>
<evidence type="ECO:0000256" key="5">
    <source>
        <dbReference type="ARBA" id="ARBA00022737"/>
    </source>
</evidence>
<dbReference type="PROSITE" id="PS00518">
    <property type="entry name" value="ZF_RING_1"/>
    <property type="match status" value="1"/>
</dbReference>
<feature type="coiled-coil region" evidence="10">
    <location>
        <begin position="577"/>
        <end position="604"/>
    </location>
</feature>
<dbReference type="AlphaFoldDB" id="A0A553IEC0"/>
<evidence type="ECO:0000256" key="7">
    <source>
        <dbReference type="ARBA" id="ARBA00022786"/>
    </source>
</evidence>
<evidence type="ECO:0000256" key="1">
    <source>
        <dbReference type="ARBA" id="ARBA00001798"/>
    </source>
</evidence>
<protein>
    <recommendedName>
        <fullName evidence="2">RBR-type E3 ubiquitin transferase</fullName>
        <ecNumber evidence="2">2.3.2.31</ecNumber>
    </recommendedName>
</protein>
<keyword evidence="5" id="KW-0677">Repeat</keyword>
<keyword evidence="15" id="KW-1185">Reference proteome</keyword>
<dbReference type="EMBL" id="VFLP01000002">
    <property type="protein sequence ID" value="TRX98524.1"/>
    <property type="molecule type" value="Genomic_DNA"/>
</dbReference>
<dbReference type="InterPro" id="IPR031127">
    <property type="entry name" value="E3_UB_ligase_RBR"/>
</dbReference>
<sequence>MAQELRSFLFPDWPHGATSVVPELREADYQKEVFKSSADNYEVYIEELIMKAEKFGISFTRPPSINSMPDDNDTSGADSNATLDVTHARTISTGSRVSASTSLTSHSSNSGHGHTGKVLTRKRSQGLTFMQYESYLSHIKPNVGMSKFLASPIEPAPSVFSVSTRKSYKILREGISKLRERRKTIAVISPCSACREDIQPKQRLQKLPCGHSYCHACLRIMVNQATAEESNMPPRCCTQPIPSYVIKSILSREEQTRFLKAVLQFSTPWEARVFCSNPSCGEFIPPRAKVDPKHPFKVVCRKCRTRVCVMCKKDAHPIGQDCPNDWELDAVLKIGERSGWRRCYKCRTLVELTYGCTHMTCRCRAQFCYICGAVWDPVVGCPNFCNGDEELERRRQEEQARIAALEAEEAIKQETAAREEAEELETEARTRSCREFKALRDEQVREMERFRNFEQKSKWLLWTRHAQQKNLLVEKHSVTVEKMLERHAKTSANLEDRQVAGEMELRYTLEQSEKHVRVRLKHMEAYCDGLGHNPNSSMPSRVVTERDLRELGQQYNLEKNMKQLHQAKINVLRDRQAKALEQLLERQEFEMERLREKNAKEIEHLESSFGDEEDSLGTTFRARQSMLETRWKLEMEIMRKELENERGKRYNLLPPLEWPQDKEVFEDSLPIVEE</sequence>
<dbReference type="EC" id="2.3.2.31" evidence="2"/>
<feature type="coiled-coil region" evidence="10">
    <location>
        <begin position="388"/>
        <end position="431"/>
    </location>
</feature>
<dbReference type="InterPro" id="IPR017907">
    <property type="entry name" value="Znf_RING_CS"/>
</dbReference>
<dbReference type="CDD" id="cd20335">
    <property type="entry name" value="BRcat_RBR"/>
    <property type="match status" value="1"/>
</dbReference>
<evidence type="ECO:0000256" key="10">
    <source>
        <dbReference type="SAM" id="Coils"/>
    </source>
</evidence>
<dbReference type="Proteomes" id="UP000319160">
    <property type="component" value="Unassembled WGS sequence"/>
</dbReference>
<evidence type="ECO:0000256" key="8">
    <source>
        <dbReference type="ARBA" id="ARBA00022833"/>
    </source>
</evidence>
<keyword evidence="7" id="KW-0833">Ubl conjugation pathway</keyword>
<evidence type="ECO:0000256" key="3">
    <source>
        <dbReference type="ARBA" id="ARBA00022679"/>
    </source>
</evidence>
<keyword evidence="8" id="KW-0862">Zinc</keyword>
<dbReference type="PANTHER" id="PTHR11685">
    <property type="entry name" value="RBR FAMILY RING FINGER AND IBR DOMAIN-CONTAINING"/>
    <property type="match status" value="1"/>
</dbReference>
<dbReference type="Gene3D" id="1.20.120.1750">
    <property type="match status" value="1"/>
</dbReference>
<name>A0A553IEC0_9PEZI</name>
<evidence type="ECO:0000256" key="4">
    <source>
        <dbReference type="ARBA" id="ARBA00022723"/>
    </source>
</evidence>
<comment type="caution">
    <text evidence="14">The sequence shown here is derived from an EMBL/GenBank/DDBJ whole genome shotgun (WGS) entry which is preliminary data.</text>
</comment>
<feature type="compositionally biased region" description="Low complexity" evidence="11">
    <location>
        <begin position="94"/>
        <end position="112"/>
    </location>
</feature>
<evidence type="ECO:0000259" key="13">
    <source>
        <dbReference type="PROSITE" id="PS51873"/>
    </source>
</evidence>
<evidence type="ECO:0000256" key="6">
    <source>
        <dbReference type="ARBA" id="ARBA00022771"/>
    </source>
</evidence>